<keyword evidence="4" id="KW-0472">Membrane</keyword>
<comment type="similarity">
    <text evidence="6">Belongs to the taffazin family.</text>
</comment>
<dbReference type="PANTHER" id="PTHR12497:SF0">
    <property type="entry name" value="TAFAZZIN"/>
    <property type="match status" value="1"/>
</dbReference>
<comment type="caution">
    <text evidence="7">The sequence shown here is derived from an EMBL/GenBank/DDBJ whole genome shotgun (WGS) entry which is preliminary data.</text>
</comment>
<evidence type="ECO:0000256" key="1">
    <source>
        <dbReference type="ARBA" id="ARBA00004170"/>
    </source>
</evidence>
<keyword evidence="8" id="KW-1185">Reference proteome</keyword>
<dbReference type="Proteomes" id="UP001626550">
    <property type="component" value="Unassembled WGS sequence"/>
</dbReference>
<sequence length="175" mass="20253">MGKGIPIWRTVRHPETNEITHQGHGIYQPSMDFSLELMNEGEWIHIYPQGRIVMPYERDQELSMRLRWGIGRLIAESKCSPLLLPIYHLGADEVAPIVQPYTLQVIKRMFGPPRHFTVVVGRPFTLPDEVRRSGDTSKSEKESIYAKLTDICQNALYNLRKEALDEHSRHIAQKH</sequence>
<evidence type="ECO:0000256" key="4">
    <source>
        <dbReference type="ARBA" id="ARBA00023136"/>
    </source>
</evidence>
<reference evidence="7 8" key="1">
    <citation type="submission" date="2024-11" db="EMBL/GenBank/DDBJ databases">
        <title>Adaptive evolution of stress response genes in parasites aligns with host niche diversity.</title>
        <authorList>
            <person name="Hahn C."/>
            <person name="Resl P."/>
        </authorList>
    </citation>
    <scope>NUCLEOTIDE SEQUENCE [LARGE SCALE GENOMIC DNA]</scope>
    <source>
        <strain evidence="7">EGGRZ-B1_66</strain>
        <tissue evidence="7">Body</tissue>
    </source>
</reference>
<evidence type="ECO:0000256" key="2">
    <source>
        <dbReference type="ARBA" id="ARBA00022679"/>
    </source>
</evidence>
<keyword evidence="2" id="KW-0808">Transferase</keyword>
<accession>A0ABD2QJR6</accession>
<dbReference type="AlphaFoldDB" id="A0ABD2QJR6"/>
<dbReference type="GO" id="GO:0016746">
    <property type="term" value="F:acyltransferase activity"/>
    <property type="evidence" value="ECO:0007669"/>
    <property type="project" value="UniProtKB-KW"/>
</dbReference>
<keyword evidence="5" id="KW-0012">Acyltransferase</keyword>
<dbReference type="GO" id="GO:0016020">
    <property type="term" value="C:membrane"/>
    <property type="evidence" value="ECO:0007669"/>
    <property type="project" value="UniProtKB-SubCell"/>
</dbReference>
<name>A0ABD2QJR6_9PLAT</name>
<dbReference type="EMBL" id="JBJKFK010000179">
    <property type="protein sequence ID" value="KAL3319016.1"/>
    <property type="molecule type" value="Genomic_DNA"/>
</dbReference>
<gene>
    <name evidence="7" type="ORF">Ciccas_002316</name>
</gene>
<comment type="subcellular location">
    <subcellularLocation>
        <location evidence="1">Membrane</location>
        <topology evidence="1">Peripheral membrane protein</topology>
    </subcellularLocation>
</comment>
<dbReference type="InterPro" id="IPR000872">
    <property type="entry name" value="Tafazzin"/>
</dbReference>
<organism evidence="7 8">
    <name type="scientific">Cichlidogyrus casuarinus</name>
    <dbReference type="NCBI Taxonomy" id="1844966"/>
    <lineage>
        <taxon>Eukaryota</taxon>
        <taxon>Metazoa</taxon>
        <taxon>Spiralia</taxon>
        <taxon>Lophotrochozoa</taxon>
        <taxon>Platyhelminthes</taxon>
        <taxon>Monogenea</taxon>
        <taxon>Monopisthocotylea</taxon>
        <taxon>Dactylogyridea</taxon>
        <taxon>Ancyrocephalidae</taxon>
        <taxon>Cichlidogyrus</taxon>
    </lineage>
</organism>
<dbReference type="SUPFAM" id="SSF69593">
    <property type="entry name" value="Glycerol-3-phosphate (1)-acyltransferase"/>
    <property type="match status" value="1"/>
</dbReference>
<keyword evidence="3" id="KW-0443">Lipid metabolism</keyword>
<evidence type="ECO:0000256" key="5">
    <source>
        <dbReference type="ARBA" id="ARBA00023315"/>
    </source>
</evidence>
<dbReference type="PRINTS" id="PR00979">
    <property type="entry name" value="TAFAZZIN"/>
</dbReference>
<protein>
    <recommendedName>
        <fullName evidence="6">Tafazzin family protein</fullName>
    </recommendedName>
</protein>
<evidence type="ECO:0000256" key="3">
    <source>
        <dbReference type="ARBA" id="ARBA00023098"/>
    </source>
</evidence>
<evidence type="ECO:0000313" key="8">
    <source>
        <dbReference type="Proteomes" id="UP001626550"/>
    </source>
</evidence>
<dbReference type="PANTHER" id="PTHR12497">
    <property type="entry name" value="TAZ PROTEIN TAFAZZIN"/>
    <property type="match status" value="1"/>
</dbReference>
<proteinExistence type="inferred from homology"/>
<evidence type="ECO:0000313" key="7">
    <source>
        <dbReference type="EMBL" id="KAL3319016.1"/>
    </source>
</evidence>
<evidence type="ECO:0000256" key="6">
    <source>
        <dbReference type="RuleBase" id="RU365062"/>
    </source>
</evidence>
<dbReference type="GO" id="GO:0006629">
    <property type="term" value="P:lipid metabolic process"/>
    <property type="evidence" value="ECO:0007669"/>
    <property type="project" value="UniProtKB-KW"/>
</dbReference>